<proteinExistence type="predicted"/>
<dbReference type="Proteomes" id="UP000594638">
    <property type="component" value="Unassembled WGS sequence"/>
</dbReference>
<keyword evidence="2" id="KW-1185">Reference proteome</keyword>
<reference evidence="1 2" key="1">
    <citation type="submission" date="2019-12" db="EMBL/GenBank/DDBJ databases">
        <authorList>
            <person name="Alioto T."/>
            <person name="Alioto T."/>
            <person name="Gomez Garrido J."/>
        </authorList>
    </citation>
    <scope>NUCLEOTIDE SEQUENCE [LARGE SCALE GENOMIC DNA]</scope>
</reference>
<name>A0A8S0RFM5_OLEEU</name>
<evidence type="ECO:0000313" key="1">
    <source>
        <dbReference type="EMBL" id="CAA2977353.1"/>
    </source>
</evidence>
<gene>
    <name evidence="1" type="ORF">OLEA9_A044901</name>
</gene>
<protein>
    <submittedName>
        <fullName evidence="1">Uncharacterized protein</fullName>
    </submittedName>
</protein>
<dbReference type="EMBL" id="CACTIH010003368">
    <property type="protein sequence ID" value="CAA2977353.1"/>
    <property type="molecule type" value="Genomic_DNA"/>
</dbReference>
<dbReference type="Gramene" id="OE9A044901T1">
    <property type="protein sequence ID" value="OE9A044901C1"/>
    <property type="gene ID" value="OE9A044901"/>
</dbReference>
<dbReference type="AlphaFoldDB" id="A0A8S0RFM5"/>
<comment type="caution">
    <text evidence="1">The sequence shown here is derived from an EMBL/GenBank/DDBJ whole genome shotgun (WGS) entry which is preliminary data.</text>
</comment>
<accession>A0A8S0RFM5</accession>
<evidence type="ECO:0000313" key="2">
    <source>
        <dbReference type="Proteomes" id="UP000594638"/>
    </source>
</evidence>
<organism evidence="1 2">
    <name type="scientific">Olea europaea subsp. europaea</name>
    <dbReference type="NCBI Taxonomy" id="158383"/>
    <lineage>
        <taxon>Eukaryota</taxon>
        <taxon>Viridiplantae</taxon>
        <taxon>Streptophyta</taxon>
        <taxon>Embryophyta</taxon>
        <taxon>Tracheophyta</taxon>
        <taxon>Spermatophyta</taxon>
        <taxon>Magnoliopsida</taxon>
        <taxon>eudicotyledons</taxon>
        <taxon>Gunneridae</taxon>
        <taxon>Pentapetalae</taxon>
        <taxon>asterids</taxon>
        <taxon>lamiids</taxon>
        <taxon>Lamiales</taxon>
        <taxon>Oleaceae</taxon>
        <taxon>Oleeae</taxon>
        <taxon>Olea</taxon>
    </lineage>
</organism>
<sequence length="165" mass="17411">SSQVEASCQGSRDHRLALLDGVPDVIEFLVNVRGAAYAHQNGSALGFQPPLDQRVGGVGQEDSTQGEHDCRHACGAAVAHCSSWHACCIESCMAQRVGVATYRRSALSEHSGMPAPCPLSHSGLGVSRSGGAKRSSKPCSCWHAGCLENFLDQRVGVSGRRNSPR</sequence>
<feature type="non-terminal residue" evidence="1">
    <location>
        <position position="165"/>
    </location>
</feature>
<feature type="non-terminal residue" evidence="1">
    <location>
        <position position="1"/>
    </location>
</feature>